<accession>A0A8S1RWL2</accession>
<organism evidence="1 2">
    <name type="scientific">Paramecium sonneborni</name>
    <dbReference type="NCBI Taxonomy" id="65129"/>
    <lineage>
        <taxon>Eukaryota</taxon>
        <taxon>Sar</taxon>
        <taxon>Alveolata</taxon>
        <taxon>Ciliophora</taxon>
        <taxon>Intramacronucleata</taxon>
        <taxon>Oligohymenophorea</taxon>
        <taxon>Peniculida</taxon>
        <taxon>Parameciidae</taxon>
        <taxon>Paramecium</taxon>
    </lineage>
</organism>
<evidence type="ECO:0000313" key="1">
    <source>
        <dbReference type="EMBL" id="CAD8131295.1"/>
    </source>
</evidence>
<protein>
    <submittedName>
        <fullName evidence="1">Uncharacterized protein</fullName>
    </submittedName>
</protein>
<name>A0A8S1RWL2_9CILI</name>
<gene>
    <name evidence="1" type="ORF">PSON_ATCC_30995.1.T4500001</name>
</gene>
<dbReference type="EMBL" id="CAJJDN010000450">
    <property type="protein sequence ID" value="CAD8131295.1"/>
    <property type="molecule type" value="Genomic_DNA"/>
</dbReference>
<evidence type="ECO:0000313" key="2">
    <source>
        <dbReference type="Proteomes" id="UP000692954"/>
    </source>
</evidence>
<comment type="caution">
    <text evidence="1">The sequence shown here is derived from an EMBL/GenBank/DDBJ whole genome shotgun (WGS) entry which is preliminary data.</text>
</comment>
<sequence length="350" mass="42244">MRWNQFNIVIKSYKIQRIKSFFKQNSIANDFLYLDNKIINEKNVSYTVKLDANIIVAAFQLHQFTAFDFYRIFVDFYHTQQIQKCEELGKNTNSQRYQIDLQYFFIYLSVETTLKEWDQINYKQKGKLKLTSEIDDNQEVSWEDQYYILMKMKQIQSIKVNYESVQLERKYISIQDFFVADYTLFFLKKYLQHVNEKQLIKSLFSNRNRLNLTLENFSGSLELLKHKLNQFNNIKQKLIQVIKLQNNQKKIQMGYLFKIQYFGFIIFQKQSKQYKFQQFFYIQCSFTLAKIENSNWINQACKEIVSLIGGKKMLIQLSLLKMGLNQFQVLKMELSNYGMQFKINNQKKII</sequence>
<dbReference type="AlphaFoldDB" id="A0A8S1RWL2"/>
<proteinExistence type="predicted"/>
<dbReference type="Proteomes" id="UP000692954">
    <property type="component" value="Unassembled WGS sequence"/>
</dbReference>
<reference evidence="1" key="1">
    <citation type="submission" date="2021-01" db="EMBL/GenBank/DDBJ databases">
        <authorList>
            <consortium name="Genoscope - CEA"/>
            <person name="William W."/>
        </authorList>
    </citation>
    <scope>NUCLEOTIDE SEQUENCE</scope>
</reference>
<keyword evidence="2" id="KW-1185">Reference proteome</keyword>